<dbReference type="InterPro" id="IPR052048">
    <property type="entry name" value="ST_Response_Regulator"/>
</dbReference>
<dbReference type="Gene3D" id="3.40.50.2300">
    <property type="match status" value="1"/>
</dbReference>
<dbReference type="InterPro" id="IPR001789">
    <property type="entry name" value="Sig_transdc_resp-reg_receiver"/>
</dbReference>
<dbReference type="Pfam" id="PF00072">
    <property type="entry name" value="Response_reg"/>
    <property type="match status" value="1"/>
</dbReference>
<dbReference type="SMART" id="SM00448">
    <property type="entry name" value="REC"/>
    <property type="match status" value="1"/>
</dbReference>
<dbReference type="InterPro" id="IPR011006">
    <property type="entry name" value="CheY-like_superfamily"/>
</dbReference>
<dbReference type="EMBL" id="CADCTV010000710">
    <property type="protein sequence ID" value="CAA9355318.1"/>
    <property type="molecule type" value="Genomic_DNA"/>
</dbReference>
<accession>A0A6J4ME53</accession>
<dbReference type="AlphaFoldDB" id="A0A6J4ME53"/>
<dbReference type="SUPFAM" id="SSF52172">
    <property type="entry name" value="CheY-like"/>
    <property type="match status" value="1"/>
</dbReference>
<evidence type="ECO:0000313" key="3">
    <source>
        <dbReference type="EMBL" id="CAA9355318.1"/>
    </source>
</evidence>
<dbReference type="PANTHER" id="PTHR43228">
    <property type="entry name" value="TWO-COMPONENT RESPONSE REGULATOR"/>
    <property type="match status" value="1"/>
</dbReference>
<gene>
    <name evidence="3" type="ORF">AVDCRST_MAG89-3389</name>
</gene>
<dbReference type="PANTHER" id="PTHR43228:SF1">
    <property type="entry name" value="TWO-COMPONENT RESPONSE REGULATOR ARR22"/>
    <property type="match status" value="1"/>
</dbReference>
<keyword evidence="1" id="KW-0597">Phosphoprotein</keyword>
<organism evidence="3">
    <name type="scientific">uncultured Gemmatimonadota bacterium</name>
    <dbReference type="NCBI Taxonomy" id="203437"/>
    <lineage>
        <taxon>Bacteria</taxon>
        <taxon>Pseudomonadati</taxon>
        <taxon>Gemmatimonadota</taxon>
        <taxon>environmental samples</taxon>
    </lineage>
</organism>
<feature type="modified residue" description="4-aspartylphosphate" evidence="1">
    <location>
        <position position="53"/>
    </location>
</feature>
<protein>
    <recommendedName>
        <fullName evidence="2">Response regulatory domain-containing protein</fullName>
    </recommendedName>
</protein>
<evidence type="ECO:0000259" key="2">
    <source>
        <dbReference type="PROSITE" id="PS50110"/>
    </source>
</evidence>
<sequence>MPKTILLVDDHEDNRVALLAVLEREGYGTLDAANGRDAVELVRQHMPDLVLMDLHMPVMDGREAMRVLRDDPRTASVPIVVLTAMALSVDRDRMIAEGFDGLLIKPCMPPHLLHEVRTLIGPPHDAAG</sequence>
<feature type="domain" description="Response regulatory" evidence="2">
    <location>
        <begin position="4"/>
        <end position="120"/>
    </location>
</feature>
<evidence type="ECO:0000256" key="1">
    <source>
        <dbReference type="PROSITE-ProRule" id="PRU00169"/>
    </source>
</evidence>
<name>A0A6J4ME53_9BACT</name>
<dbReference type="GO" id="GO:0000160">
    <property type="term" value="P:phosphorelay signal transduction system"/>
    <property type="evidence" value="ECO:0007669"/>
    <property type="project" value="InterPro"/>
</dbReference>
<proteinExistence type="predicted"/>
<reference evidence="3" key="1">
    <citation type="submission" date="2020-02" db="EMBL/GenBank/DDBJ databases">
        <authorList>
            <person name="Meier V. D."/>
        </authorList>
    </citation>
    <scope>NUCLEOTIDE SEQUENCE</scope>
    <source>
        <strain evidence="3">AVDCRST_MAG89</strain>
    </source>
</reference>
<dbReference type="PROSITE" id="PS50110">
    <property type="entry name" value="RESPONSE_REGULATORY"/>
    <property type="match status" value="1"/>
</dbReference>